<evidence type="ECO:0000256" key="4">
    <source>
        <dbReference type="ARBA" id="ARBA00022840"/>
    </source>
</evidence>
<dbReference type="RefSeq" id="WP_193150756.1">
    <property type="nucleotide sequence ID" value="NZ_CP041235.1"/>
</dbReference>
<dbReference type="InterPro" id="IPR001977">
    <property type="entry name" value="Depp_CoAkinase"/>
</dbReference>
<keyword evidence="5 6" id="KW-0173">Coenzyme A biosynthesis</keyword>
<comment type="catalytic activity">
    <reaction evidence="6">
        <text>3'-dephospho-CoA + ATP = ADP + CoA + H(+)</text>
        <dbReference type="Rhea" id="RHEA:18245"/>
        <dbReference type="ChEBI" id="CHEBI:15378"/>
        <dbReference type="ChEBI" id="CHEBI:30616"/>
        <dbReference type="ChEBI" id="CHEBI:57287"/>
        <dbReference type="ChEBI" id="CHEBI:57328"/>
        <dbReference type="ChEBI" id="CHEBI:456216"/>
        <dbReference type="EC" id="2.7.1.24"/>
    </reaction>
</comment>
<evidence type="ECO:0000256" key="1">
    <source>
        <dbReference type="ARBA" id="ARBA00009018"/>
    </source>
</evidence>
<sequence>MAYEYAIALTGGIATGKSTVASLLALNGMRVIDADTISHEILDDSVEWVRETFGSEYVNGTKVDRTKLGSYIFSHPAAKKTLEEYLHPKIQAEIQKRSEKQDEFQFPYLIDIPLFFENSNYPIKESVVVYTPEDIQLERFVKRNGYSKEESLKRIASQMPIDKKKEKATWIIDNSKNLKHLQNEVEQFVEKIKEIYKK</sequence>
<evidence type="ECO:0000256" key="2">
    <source>
        <dbReference type="ARBA" id="ARBA00022679"/>
    </source>
</evidence>
<dbReference type="GO" id="GO:0015937">
    <property type="term" value="P:coenzyme A biosynthetic process"/>
    <property type="evidence" value="ECO:0007669"/>
    <property type="project" value="UniProtKB-UniRule"/>
</dbReference>
<keyword evidence="9" id="KW-1185">Reference proteome</keyword>
<dbReference type="HAMAP" id="MF_00376">
    <property type="entry name" value="Dephospho_CoA_kinase"/>
    <property type="match status" value="1"/>
</dbReference>
<dbReference type="PROSITE" id="PS51219">
    <property type="entry name" value="DPCK"/>
    <property type="match status" value="1"/>
</dbReference>
<keyword evidence="6" id="KW-0963">Cytoplasm</keyword>
<comment type="subcellular location">
    <subcellularLocation>
        <location evidence="6">Cytoplasm</location>
    </subcellularLocation>
</comment>
<evidence type="ECO:0000256" key="3">
    <source>
        <dbReference type="ARBA" id="ARBA00022741"/>
    </source>
</evidence>
<keyword evidence="2 6" id="KW-0808">Transferase</keyword>
<dbReference type="GO" id="GO:0005737">
    <property type="term" value="C:cytoplasm"/>
    <property type="evidence" value="ECO:0007669"/>
    <property type="project" value="UniProtKB-SubCell"/>
</dbReference>
<comment type="pathway">
    <text evidence="6">Cofactor biosynthesis; coenzyme A biosynthesis; CoA from (R)-pantothenate: step 5/5.</text>
</comment>
<dbReference type="Gene3D" id="3.40.50.300">
    <property type="entry name" value="P-loop containing nucleotide triphosphate hydrolases"/>
    <property type="match status" value="1"/>
</dbReference>
<proteinExistence type="inferred from homology"/>
<dbReference type="EMBL" id="CP041235">
    <property type="protein sequence ID" value="QOP44632.1"/>
    <property type="molecule type" value="Genomic_DNA"/>
</dbReference>
<evidence type="ECO:0000256" key="6">
    <source>
        <dbReference type="HAMAP-Rule" id="MF_00376"/>
    </source>
</evidence>
<dbReference type="CDD" id="cd02022">
    <property type="entry name" value="DPCK"/>
    <property type="match status" value="1"/>
</dbReference>
<dbReference type="NCBIfam" id="TIGR00152">
    <property type="entry name" value="dephospho-CoA kinase"/>
    <property type="match status" value="1"/>
</dbReference>
<evidence type="ECO:0000313" key="8">
    <source>
        <dbReference type="EMBL" id="QOP44632.1"/>
    </source>
</evidence>
<comment type="function">
    <text evidence="6">Catalyzes the phosphorylation of the 3'-hydroxyl group of dephosphocoenzyme A to form coenzyme A.</text>
</comment>
<evidence type="ECO:0000313" key="9">
    <source>
        <dbReference type="Proteomes" id="UP000593719"/>
    </source>
</evidence>
<dbReference type="EC" id="2.7.1.24" evidence="6 7"/>
<feature type="binding site" evidence="6">
    <location>
        <begin position="14"/>
        <end position="19"/>
    </location>
    <ligand>
        <name>ATP</name>
        <dbReference type="ChEBI" id="CHEBI:30616"/>
    </ligand>
</feature>
<dbReference type="KEGG" id="ssei:FJR45_12040"/>
<name>A0A7M1B7E7_9BACT</name>
<dbReference type="GO" id="GO:0005524">
    <property type="term" value="F:ATP binding"/>
    <property type="evidence" value="ECO:0007669"/>
    <property type="project" value="UniProtKB-UniRule"/>
</dbReference>
<organism evidence="8 9">
    <name type="scientific">Sulfurimonas sediminis</name>
    <dbReference type="NCBI Taxonomy" id="2590020"/>
    <lineage>
        <taxon>Bacteria</taxon>
        <taxon>Pseudomonadati</taxon>
        <taxon>Campylobacterota</taxon>
        <taxon>Epsilonproteobacteria</taxon>
        <taxon>Campylobacterales</taxon>
        <taxon>Sulfurimonadaceae</taxon>
        <taxon>Sulfurimonas</taxon>
    </lineage>
</organism>
<comment type="similarity">
    <text evidence="1 6">Belongs to the CoaE family.</text>
</comment>
<dbReference type="InterPro" id="IPR027417">
    <property type="entry name" value="P-loop_NTPase"/>
</dbReference>
<dbReference type="SUPFAM" id="SSF52540">
    <property type="entry name" value="P-loop containing nucleoside triphosphate hydrolases"/>
    <property type="match status" value="1"/>
</dbReference>
<keyword evidence="6 8" id="KW-0418">Kinase</keyword>
<dbReference type="UniPathway" id="UPA00241">
    <property type="reaction ID" value="UER00356"/>
</dbReference>
<dbReference type="PANTHER" id="PTHR10695">
    <property type="entry name" value="DEPHOSPHO-COA KINASE-RELATED"/>
    <property type="match status" value="1"/>
</dbReference>
<dbReference type="GO" id="GO:0004140">
    <property type="term" value="F:dephospho-CoA kinase activity"/>
    <property type="evidence" value="ECO:0007669"/>
    <property type="project" value="UniProtKB-UniRule"/>
</dbReference>
<reference evidence="8 9" key="1">
    <citation type="submission" date="2019-06" db="EMBL/GenBank/DDBJ databases">
        <title>Sulfurimonas gotlandica sp. nov., a chemoautotrophic and psychrotolerant epsilonproteobacterium isolated from a pelagic redoxcline, and an emended description of the genus Sulfurimonas.</title>
        <authorList>
            <person name="Wang S."/>
            <person name="Jiang L."/>
            <person name="Shao Z."/>
        </authorList>
    </citation>
    <scope>NUCLEOTIDE SEQUENCE [LARGE SCALE GENOMIC DNA]</scope>
    <source>
        <strain evidence="8 9">S2-6</strain>
    </source>
</reference>
<dbReference type="Proteomes" id="UP000593719">
    <property type="component" value="Chromosome"/>
</dbReference>
<evidence type="ECO:0000256" key="7">
    <source>
        <dbReference type="NCBIfam" id="TIGR00152"/>
    </source>
</evidence>
<accession>A0A7M1B7E7</accession>
<gene>
    <name evidence="6" type="primary">coaE</name>
    <name evidence="8" type="ORF">FJR45_12040</name>
</gene>
<dbReference type="PANTHER" id="PTHR10695:SF46">
    <property type="entry name" value="BIFUNCTIONAL COENZYME A SYNTHASE-RELATED"/>
    <property type="match status" value="1"/>
</dbReference>
<dbReference type="Pfam" id="PF01121">
    <property type="entry name" value="CoaE"/>
    <property type="match status" value="1"/>
</dbReference>
<keyword evidence="4 6" id="KW-0067">ATP-binding</keyword>
<protein>
    <recommendedName>
        <fullName evidence="6 7">Dephospho-CoA kinase</fullName>
        <ecNumber evidence="6 7">2.7.1.24</ecNumber>
    </recommendedName>
    <alternativeName>
        <fullName evidence="6">Dephosphocoenzyme A kinase</fullName>
    </alternativeName>
</protein>
<dbReference type="AlphaFoldDB" id="A0A7M1B7E7"/>
<keyword evidence="3 6" id="KW-0547">Nucleotide-binding</keyword>
<evidence type="ECO:0000256" key="5">
    <source>
        <dbReference type="ARBA" id="ARBA00022993"/>
    </source>
</evidence>